<accession>A0A553HIJ5</accession>
<dbReference type="SUPFAM" id="SSF56112">
    <property type="entry name" value="Protein kinase-like (PK-like)"/>
    <property type="match status" value="1"/>
</dbReference>
<evidence type="ECO:0000313" key="3">
    <source>
        <dbReference type="Proteomes" id="UP000319160"/>
    </source>
</evidence>
<evidence type="ECO:0000259" key="1">
    <source>
        <dbReference type="Pfam" id="PF01636"/>
    </source>
</evidence>
<dbReference type="Pfam" id="PF01636">
    <property type="entry name" value="APH"/>
    <property type="match status" value="1"/>
</dbReference>
<dbReference type="STRING" id="2512241.A0A553HIJ5"/>
<feature type="domain" description="Aminoglycoside phosphotransferase" evidence="1">
    <location>
        <begin position="80"/>
        <end position="312"/>
    </location>
</feature>
<dbReference type="AlphaFoldDB" id="A0A553HIJ5"/>
<organism evidence="2 3">
    <name type="scientific">Xylaria flabelliformis</name>
    <dbReference type="NCBI Taxonomy" id="2512241"/>
    <lineage>
        <taxon>Eukaryota</taxon>
        <taxon>Fungi</taxon>
        <taxon>Dikarya</taxon>
        <taxon>Ascomycota</taxon>
        <taxon>Pezizomycotina</taxon>
        <taxon>Sordariomycetes</taxon>
        <taxon>Xylariomycetidae</taxon>
        <taxon>Xylariales</taxon>
        <taxon>Xylariaceae</taxon>
        <taxon>Xylaria</taxon>
    </lineage>
</organism>
<reference evidence="3" key="1">
    <citation type="submission" date="2019-06" db="EMBL/GenBank/DDBJ databases">
        <title>Draft genome sequence of the griseofulvin-producing fungus Xylaria cubensis strain G536.</title>
        <authorList>
            <person name="Mead M.E."/>
            <person name="Raja H.A."/>
            <person name="Steenwyk J.L."/>
            <person name="Knowles S.L."/>
            <person name="Oberlies N.H."/>
            <person name="Rokas A."/>
        </authorList>
    </citation>
    <scope>NUCLEOTIDE SEQUENCE [LARGE SCALE GENOMIC DNA]</scope>
    <source>
        <strain evidence="3">G536</strain>
    </source>
</reference>
<dbReference type="Gene3D" id="3.90.1200.10">
    <property type="match status" value="1"/>
</dbReference>
<dbReference type="InterPro" id="IPR002575">
    <property type="entry name" value="Aminoglycoside_PTrfase"/>
</dbReference>
<dbReference type="PANTHER" id="PTHR21310">
    <property type="entry name" value="AMINOGLYCOSIDE PHOSPHOTRANSFERASE-RELATED-RELATED"/>
    <property type="match status" value="1"/>
</dbReference>
<dbReference type="OrthoDB" id="2831558at2759"/>
<dbReference type="Proteomes" id="UP000319160">
    <property type="component" value="Unassembled WGS sequence"/>
</dbReference>
<comment type="caution">
    <text evidence="2">The sequence shown here is derived from an EMBL/GenBank/DDBJ whole genome shotgun (WGS) entry which is preliminary data.</text>
</comment>
<evidence type="ECO:0000313" key="2">
    <source>
        <dbReference type="EMBL" id="TRX87770.1"/>
    </source>
</evidence>
<gene>
    <name evidence="2" type="ORF">FHL15_011345</name>
</gene>
<keyword evidence="3" id="KW-1185">Reference proteome</keyword>
<proteinExistence type="predicted"/>
<sequence>MIHNHINYQARIDFVQNVLSERLNLQVDAQITPIQYDPECPFKYNNFVYHVTLSSPISPGHIIKDHILQPGCVPVPDGTNEFIMRLTNPDAEGMSPETRVENEVVMISLAATALKSFQPSIVPSVYAWGSASIKTSQGWIIQQLMPGKSVDESFESMTLDQKKVILSQMAKLLKGLQDYQLPNSVTGYGGITFAENGEVVSTAMTSVGAGPWPTYESSFKGRLNVALRRADANPYIQGWNANGIRDRLENFVRHGLPSQFDSLKTAQDKAIVHADFTTNNLLFDPSTYRITALLDYDFACIMHPSYEFLRSFDGAGGQFRGWSGDEASEQATLRNAKLHGFPSPLPPSTEDGINWEIAKAWEDELERMNVKRPRTIEGIDKVANVDTVLRTILPWRVSNSDILRMQSEKVIMKCKEENEQQLIQLLQRLGF</sequence>
<protein>
    <recommendedName>
        <fullName evidence="1">Aminoglycoside phosphotransferase domain-containing protein</fullName>
    </recommendedName>
</protein>
<dbReference type="InterPro" id="IPR051678">
    <property type="entry name" value="AGP_Transferase"/>
</dbReference>
<name>A0A553HIJ5_9PEZI</name>
<dbReference type="PANTHER" id="PTHR21310:SF15">
    <property type="entry name" value="AMINOGLYCOSIDE PHOSPHOTRANSFERASE DOMAIN-CONTAINING PROTEIN"/>
    <property type="match status" value="1"/>
</dbReference>
<dbReference type="EMBL" id="VFLP01000124">
    <property type="protein sequence ID" value="TRX87770.1"/>
    <property type="molecule type" value="Genomic_DNA"/>
</dbReference>
<dbReference type="InterPro" id="IPR011009">
    <property type="entry name" value="Kinase-like_dom_sf"/>
</dbReference>